<keyword evidence="3" id="KW-1185">Reference proteome</keyword>
<comment type="caution">
    <text evidence="2">The sequence shown here is derived from an EMBL/GenBank/DDBJ whole genome shotgun (WGS) entry which is preliminary data.</text>
</comment>
<gene>
    <name evidence="2" type="ORF">GCM10009613_49600</name>
</gene>
<dbReference type="RefSeq" id="WP_344026634.1">
    <property type="nucleotide sequence ID" value="NZ_BAAAJK010000034.1"/>
</dbReference>
<dbReference type="PANTHER" id="PTHR38436">
    <property type="entry name" value="POLYKETIDE CYCLASE SNOAL-LIKE DOMAIN"/>
    <property type="match status" value="1"/>
</dbReference>
<organism evidence="2 3">
    <name type="scientific">Pseudonocardia kongjuensis</name>
    <dbReference type="NCBI Taxonomy" id="102227"/>
    <lineage>
        <taxon>Bacteria</taxon>
        <taxon>Bacillati</taxon>
        <taxon>Actinomycetota</taxon>
        <taxon>Actinomycetes</taxon>
        <taxon>Pseudonocardiales</taxon>
        <taxon>Pseudonocardiaceae</taxon>
        <taxon>Pseudonocardia</taxon>
    </lineage>
</organism>
<name>A0ABP4IWY1_9PSEU</name>
<dbReference type="EMBL" id="BAAAJK010000034">
    <property type="protein sequence ID" value="GAA1397245.1"/>
    <property type="molecule type" value="Genomic_DNA"/>
</dbReference>
<dbReference type="Gene3D" id="3.10.450.50">
    <property type="match status" value="1"/>
</dbReference>
<dbReference type="Proteomes" id="UP001501414">
    <property type="component" value="Unassembled WGS sequence"/>
</dbReference>
<evidence type="ECO:0000313" key="2">
    <source>
        <dbReference type="EMBL" id="GAA1397245.1"/>
    </source>
</evidence>
<dbReference type="SUPFAM" id="SSF54427">
    <property type="entry name" value="NTF2-like"/>
    <property type="match status" value="1"/>
</dbReference>
<dbReference type="PANTHER" id="PTHR38436:SF1">
    <property type="entry name" value="ESTER CYCLASE"/>
    <property type="match status" value="1"/>
</dbReference>
<dbReference type="InterPro" id="IPR037401">
    <property type="entry name" value="SnoaL-like"/>
</dbReference>
<evidence type="ECO:0000313" key="3">
    <source>
        <dbReference type="Proteomes" id="UP001501414"/>
    </source>
</evidence>
<reference evidence="3" key="1">
    <citation type="journal article" date="2019" name="Int. J. Syst. Evol. Microbiol.">
        <title>The Global Catalogue of Microorganisms (GCM) 10K type strain sequencing project: providing services to taxonomists for standard genome sequencing and annotation.</title>
        <authorList>
            <consortium name="The Broad Institute Genomics Platform"/>
            <consortium name="The Broad Institute Genome Sequencing Center for Infectious Disease"/>
            <person name="Wu L."/>
            <person name="Ma J."/>
        </authorList>
    </citation>
    <scope>NUCLEOTIDE SEQUENCE [LARGE SCALE GENOMIC DNA]</scope>
    <source>
        <strain evidence="3">JCM 11896</strain>
    </source>
</reference>
<accession>A0ABP4IWY1</accession>
<dbReference type="InterPro" id="IPR009959">
    <property type="entry name" value="Cyclase_SnoaL-like"/>
</dbReference>
<protein>
    <submittedName>
        <fullName evidence="2">Nuclear transport factor 2 family protein</fullName>
    </submittedName>
</protein>
<dbReference type="InterPro" id="IPR032710">
    <property type="entry name" value="NTF2-like_dom_sf"/>
</dbReference>
<evidence type="ECO:0000259" key="1">
    <source>
        <dbReference type="Pfam" id="PF12680"/>
    </source>
</evidence>
<dbReference type="Pfam" id="PF12680">
    <property type="entry name" value="SnoaL_2"/>
    <property type="match status" value="1"/>
</dbReference>
<feature type="domain" description="SnoaL-like" evidence="1">
    <location>
        <begin position="13"/>
        <end position="111"/>
    </location>
</feature>
<sequence>MTDTDLQRNKDNVRAFYDLMFNRSRPAEAIERYAGATYIQHNVHVADGKQAFIDYFERMAAEYPGKSVRFVRVVAEGNLVVLHCHQSWPGGEDYAGIDIFRVDDDGKVVEHWDVLQVVPATSANDNGMF</sequence>
<proteinExistence type="predicted"/>